<proteinExistence type="predicted"/>
<feature type="region of interest" description="Disordered" evidence="1">
    <location>
        <begin position="29"/>
        <end position="50"/>
    </location>
</feature>
<reference evidence="3" key="1">
    <citation type="journal article" date="2015" name="Nat. Genet.">
        <title>The genome and transcriptome of the zoonotic hookworm Ancylostoma ceylanicum identify infection-specific gene families.</title>
        <authorList>
            <person name="Schwarz E.M."/>
            <person name="Hu Y."/>
            <person name="Antoshechkin I."/>
            <person name="Miller M.M."/>
            <person name="Sternberg P.W."/>
            <person name="Aroian R.V."/>
        </authorList>
    </citation>
    <scope>NUCLEOTIDE SEQUENCE</scope>
    <source>
        <strain evidence="3">HY135</strain>
    </source>
</reference>
<dbReference type="EMBL" id="JARK01001367">
    <property type="protein sequence ID" value="EYC17152.1"/>
    <property type="molecule type" value="Genomic_DNA"/>
</dbReference>
<keyword evidence="3" id="KW-1185">Reference proteome</keyword>
<name>A0A016UQP8_9BILA</name>
<dbReference type="Proteomes" id="UP000024635">
    <property type="component" value="Unassembled WGS sequence"/>
</dbReference>
<protein>
    <submittedName>
        <fullName evidence="2">Uncharacterized protein</fullName>
    </submittedName>
</protein>
<organism evidence="2 3">
    <name type="scientific">Ancylostoma ceylanicum</name>
    <dbReference type="NCBI Taxonomy" id="53326"/>
    <lineage>
        <taxon>Eukaryota</taxon>
        <taxon>Metazoa</taxon>
        <taxon>Ecdysozoa</taxon>
        <taxon>Nematoda</taxon>
        <taxon>Chromadorea</taxon>
        <taxon>Rhabditida</taxon>
        <taxon>Rhabditina</taxon>
        <taxon>Rhabditomorpha</taxon>
        <taxon>Strongyloidea</taxon>
        <taxon>Ancylostomatidae</taxon>
        <taxon>Ancylostomatinae</taxon>
        <taxon>Ancylostoma</taxon>
    </lineage>
</organism>
<accession>A0A016UQP8</accession>
<dbReference type="AlphaFoldDB" id="A0A016UQP8"/>
<evidence type="ECO:0000313" key="3">
    <source>
        <dbReference type="Proteomes" id="UP000024635"/>
    </source>
</evidence>
<sequence>MNPSPARGTDACNAPIPPNVIRAADVHAGNSTTAREKMKKVSKNTDQNKAAGMVFAQQTITTDWSKHSSKSNAPYSTPDIVDSVATIFYSA</sequence>
<comment type="caution">
    <text evidence="2">The sequence shown here is derived from an EMBL/GenBank/DDBJ whole genome shotgun (WGS) entry which is preliminary data.</text>
</comment>
<evidence type="ECO:0000256" key="1">
    <source>
        <dbReference type="SAM" id="MobiDB-lite"/>
    </source>
</evidence>
<evidence type="ECO:0000313" key="2">
    <source>
        <dbReference type="EMBL" id="EYC17152.1"/>
    </source>
</evidence>
<gene>
    <name evidence="2" type="primary">Acey_s0031.g2300</name>
    <name evidence="2" type="ORF">Y032_0031g2300</name>
</gene>